<gene>
    <name evidence="1" type="ORF">OLC1_LOCUS5416</name>
</gene>
<evidence type="ECO:0000313" key="2">
    <source>
        <dbReference type="Proteomes" id="UP001161247"/>
    </source>
</evidence>
<organism evidence="1 2">
    <name type="scientific">Oldenlandia corymbosa var. corymbosa</name>
    <dbReference type="NCBI Taxonomy" id="529605"/>
    <lineage>
        <taxon>Eukaryota</taxon>
        <taxon>Viridiplantae</taxon>
        <taxon>Streptophyta</taxon>
        <taxon>Embryophyta</taxon>
        <taxon>Tracheophyta</taxon>
        <taxon>Spermatophyta</taxon>
        <taxon>Magnoliopsida</taxon>
        <taxon>eudicotyledons</taxon>
        <taxon>Gunneridae</taxon>
        <taxon>Pentapetalae</taxon>
        <taxon>asterids</taxon>
        <taxon>lamiids</taxon>
        <taxon>Gentianales</taxon>
        <taxon>Rubiaceae</taxon>
        <taxon>Rubioideae</taxon>
        <taxon>Spermacoceae</taxon>
        <taxon>Hedyotis-Oldenlandia complex</taxon>
        <taxon>Oldenlandia</taxon>
    </lineage>
</organism>
<protein>
    <submittedName>
        <fullName evidence="1">OLC1v1029889C1</fullName>
    </submittedName>
</protein>
<evidence type="ECO:0000313" key="1">
    <source>
        <dbReference type="EMBL" id="CAI9094195.1"/>
    </source>
</evidence>
<name>A0AAV1CFK2_OLDCO</name>
<proteinExistence type="predicted"/>
<dbReference type="EMBL" id="OX459119">
    <property type="protein sequence ID" value="CAI9094195.1"/>
    <property type="molecule type" value="Genomic_DNA"/>
</dbReference>
<keyword evidence="2" id="KW-1185">Reference proteome</keyword>
<reference evidence="1" key="1">
    <citation type="submission" date="2023-03" db="EMBL/GenBank/DDBJ databases">
        <authorList>
            <person name="Julca I."/>
        </authorList>
    </citation>
    <scope>NUCLEOTIDE SEQUENCE</scope>
</reference>
<accession>A0AAV1CFK2</accession>
<sequence>MSLGRSLLRNKSLLKLSAKETPQEIIVSFHSSGLTCNQWRKLKNLWAPGKTLFRPSCVGEKKDQFLSQYGQSGGPTCLAVFPKEAANKIESIDEDLLLLYGKYGSTLVDHMDIQKGATLAESESSLFDFCLPSSYLSFLCSPPEKLNDSSPPPEST</sequence>
<dbReference type="Proteomes" id="UP001161247">
    <property type="component" value="Chromosome 2"/>
</dbReference>
<dbReference type="AlphaFoldDB" id="A0AAV1CFK2"/>